<sequence length="211" mass="21919">MKLAFYPLFFAAAELVMFVSLGQAYLQDDIFDISTRDVGYGMMKHARAYEPSSYARELDGVDLSSISTRSLVAELADRLEARSDVATMTQRLHELFKTKRKDRSSAVWKEINDLKQKIKAAGGNWHTPGHHHHGGHSGHKASSMPPADSTGGMGAGGVPGTGGAGALPATDGALDTSGLGAPGAAQLPPGQGNASPMTPPVGAPAVAAAAR</sequence>
<feature type="compositionally biased region" description="Gly residues" evidence="1">
    <location>
        <begin position="151"/>
        <end position="165"/>
    </location>
</feature>
<feature type="compositionally biased region" description="Basic residues" evidence="1">
    <location>
        <begin position="128"/>
        <end position="139"/>
    </location>
</feature>
<evidence type="ECO:0000256" key="1">
    <source>
        <dbReference type="SAM" id="MobiDB-lite"/>
    </source>
</evidence>
<dbReference type="Proteomes" id="UP000284842">
    <property type="component" value="Unassembled WGS sequence"/>
</dbReference>
<feature type="signal peptide" evidence="2">
    <location>
        <begin position="1"/>
        <end position="24"/>
    </location>
</feature>
<protein>
    <submittedName>
        <fullName evidence="3">Uncharacterized protein</fullName>
    </submittedName>
</protein>
<proteinExistence type="predicted"/>
<feature type="chain" id="PRO_5019198482" evidence="2">
    <location>
        <begin position="25"/>
        <end position="211"/>
    </location>
</feature>
<accession>A0A409W3N9</accession>
<gene>
    <name evidence="3" type="ORF">CVT24_009460</name>
</gene>
<comment type="caution">
    <text evidence="3">The sequence shown here is derived from an EMBL/GenBank/DDBJ whole genome shotgun (WGS) entry which is preliminary data.</text>
</comment>
<evidence type="ECO:0000313" key="4">
    <source>
        <dbReference type="Proteomes" id="UP000284842"/>
    </source>
</evidence>
<keyword evidence="2" id="KW-0732">Signal</keyword>
<feature type="compositionally biased region" description="Low complexity" evidence="1">
    <location>
        <begin position="166"/>
        <end position="175"/>
    </location>
</feature>
<dbReference type="AlphaFoldDB" id="A0A409W3N9"/>
<organism evidence="3 4">
    <name type="scientific">Panaeolus cyanescens</name>
    <dbReference type="NCBI Taxonomy" id="181874"/>
    <lineage>
        <taxon>Eukaryota</taxon>
        <taxon>Fungi</taxon>
        <taxon>Dikarya</taxon>
        <taxon>Basidiomycota</taxon>
        <taxon>Agaricomycotina</taxon>
        <taxon>Agaricomycetes</taxon>
        <taxon>Agaricomycetidae</taxon>
        <taxon>Agaricales</taxon>
        <taxon>Agaricineae</taxon>
        <taxon>Galeropsidaceae</taxon>
        <taxon>Panaeolus</taxon>
    </lineage>
</organism>
<keyword evidence="4" id="KW-1185">Reference proteome</keyword>
<dbReference type="EMBL" id="NHTK01005834">
    <property type="protein sequence ID" value="PPQ73121.1"/>
    <property type="molecule type" value="Genomic_DNA"/>
</dbReference>
<evidence type="ECO:0000256" key="2">
    <source>
        <dbReference type="SAM" id="SignalP"/>
    </source>
</evidence>
<dbReference type="InParanoid" id="A0A409W3N9"/>
<feature type="region of interest" description="Disordered" evidence="1">
    <location>
        <begin position="121"/>
        <end position="211"/>
    </location>
</feature>
<name>A0A409W3N9_9AGAR</name>
<reference evidence="3 4" key="1">
    <citation type="journal article" date="2018" name="Evol. Lett.">
        <title>Horizontal gene cluster transfer increased hallucinogenic mushroom diversity.</title>
        <authorList>
            <person name="Reynolds H.T."/>
            <person name="Vijayakumar V."/>
            <person name="Gluck-Thaler E."/>
            <person name="Korotkin H.B."/>
            <person name="Matheny P.B."/>
            <person name="Slot J.C."/>
        </authorList>
    </citation>
    <scope>NUCLEOTIDE SEQUENCE [LARGE SCALE GENOMIC DNA]</scope>
    <source>
        <strain evidence="3 4">2629</strain>
    </source>
</reference>
<evidence type="ECO:0000313" key="3">
    <source>
        <dbReference type="EMBL" id="PPQ73121.1"/>
    </source>
</evidence>